<proteinExistence type="predicted"/>
<reference evidence="1 2" key="1">
    <citation type="submission" date="2023-07" db="EMBL/GenBank/DDBJ databases">
        <title>Sorghum-associated microbial communities from plants grown in Nebraska, USA.</title>
        <authorList>
            <person name="Schachtman D."/>
        </authorList>
    </citation>
    <scope>NUCLEOTIDE SEQUENCE [LARGE SCALE GENOMIC DNA]</scope>
    <source>
        <strain evidence="1 2">DS1307</strain>
    </source>
</reference>
<protein>
    <submittedName>
        <fullName evidence="1">Uncharacterized protein</fullName>
    </submittedName>
</protein>
<dbReference type="Proteomes" id="UP001241472">
    <property type="component" value="Unassembled WGS sequence"/>
</dbReference>
<keyword evidence="2" id="KW-1185">Reference proteome</keyword>
<sequence length="476" mass="49596">MELSGDALREIVKTAADGAGTDAAYQYRFDPDTLFTGVMAAPILTVTNPSQTDGSGTRTIYVLMPIGPDPDDITTAAGGLAIVASDPRWLVSPYLTADPPYLALSGPALKGLASISFEFQNLLVSSSRGTASFLIRELVGSGSATKTIVKDAASLAIESFYASPVTVTKGAQTTLTWVVSGGSYVVLQPGSIRRNIIGSGVFTDSVKMDVDVPSQSYLLQLYTDDRQFVQQVTVAFVGSVLAQLNSNVTGRIGTKDEAALTWSAQYTDTDPSLITPIDTTIVDKSGTKTIVPGNYLTGNSSSVAVSLTADGFNGPRTSTVTFDFENVGIRWFRYTDMSKTTTTYDVVNAAPGSPRVSGTIGNWTLTTYGPGAGQEPLRAYLGGPQLQVQVLTATPNPAKPGDVVTVTYATGNALSAALGVGIDQPTSPVPLDTDSQTGSTTIQAPAASTTLVLIVRGRAASDVSSQLDLTVNQAVS</sequence>
<dbReference type="RefSeq" id="WP_306840121.1">
    <property type="nucleotide sequence ID" value="NZ_JAUSRF010000031.1"/>
</dbReference>
<comment type="caution">
    <text evidence="1">The sequence shown here is derived from an EMBL/GenBank/DDBJ whole genome shotgun (WGS) entry which is preliminary data.</text>
</comment>
<dbReference type="EMBL" id="JAUSRF010000031">
    <property type="protein sequence ID" value="MDP9840621.1"/>
    <property type="molecule type" value="Genomic_DNA"/>
</dbReference>
<evidence type="ECO:0000313" key="1">
    <source>
        <dbReference type="EMBL" id="MDP9840621.1"/>
    </source>
</evidence>
<name>A0ABT9Q2M4_9HYPH</name>
<organism evidence="1 2">
    <name type="scientific">Neorhizobium huautlense</name>
    <dbReference type="NCBI Taxonomy" id="67774"/>
    <lineage>
        <taxon>Bacteria</taxon>
        <taxon>Pseudomonadati</taxon>
        <taxon>Pseudomonadota</taxon>
        <taxon>Alphaproteobacteria</taxon>
        <taxon>Hyphomicrobiales</taxon>
        <taxon>Rhizobiaceae</taxon>
        <taxon>Rhizobium/Agrobacterium group</taxon>
        <taxon>Neorhizobium</taxon>
    </lineage>
</organism>
<evidence type="ECO:0000313" key="2">
    <source>
        <dbReference type="Proteomes" id="UP001241472"/>
    </source>
</evidence>
<accession>A0ABT9Q2M4</accession>
<gene>
    <name evidence="1" type="ORF">J2T09_005409</name>
</gene>